<organism evidence="1 2">
    <name type="scientific">Spiroplasma mirum ATCC 29335</name>
    <dbReference type="NCBI Taxonomy" id="838561"/>
    <lineage>
        <taxon>Bacteria</taxon>
        <taxon>Bacillati</taxon>
        <taxon>Mycoplasmatota</taxon>
        <taxon>Mollicutes</taxon>
        <taxon>Entomoplasmatales</taxon>
        <taxon>Spiroplasmataceae</taxon>
        <taxon>Spiroplasma</taxon>
    </lineage>
</organism>
<dbReference type="KEGG" id="smia:P344_00480"/>
<name>W6AUV9_9MOLU</name>
<dbReference type="AlphaFoldDB" id="W6AUV9"/>
<dbReference type="EMBL" id="CP006720">
    <property type="protein sequence ID" value="AHI57469.1"/>
    <property type="molecule type" value="Genomic_DNA"/>
</dbReference>
<reference evidence="1 2" key="1">
    <citation type="submission" date="2013-09" db="EMBL/GenBank/DDBJ databases">
        <title>Complete genome sequence of Spiroplasma mirum suckling mouse cataract agent.</title>
        <authorList>
            <person name="Landry C.A."/>
            <person name="Bastian F.O."/>
            <person name="Thune R.L."/>
        </authorList>
    </citation>
    <scope>NUCLEOTIDE SEQUENCE [LARGE SCALE GENOMIC DNA]</scope>
    <source>
        <strain evidence="1 2">SMCA</strain>
    </source>
</reference>
<dbReference type="Proteomes" id="UP000019260">
    <property type="component" value="Chromosome"/>
</dbReference>
<keyword evidence="2" id="KW-1185">Reference proteome</keyword>
<proteinExistence type="predicted"/>
<protein>
    <submittedName>
        <fullName evidence="1">Uncharacterized protein</fullName>
    </submittedName>
</protein>
<gene>
    <name evidence="1" type="ORF">P344_00480</name>
</gene>
<accession>W6AUV9</accession>
<dbReference type="HOGENOM" id="CLU_2829053_0_0_14"/>
<evidence type="ECO:0000313" key="1">
    <source>
        <dbReference type="EMBL" id="AHI57469.1"/>
    </source>
</evidence>
<dbReference type="STRING" id="838561.P344_00480"/>
<evidence type="ECO:0000313" key="2">
    <source>
        <dbReference type="Proteomes" id="UP000019260"/>
    </source>
</evidence>
<sequence length="66" mass="7896">MGENNNDTQKFRPDKKINFQVQNFKNWWNSKTLPTILKIGNQRHFSAIWYSFGTMTSWLLLDQLGF</sequence>